<protein>
    <submittedName>
        <fullName evidence="1">Uncharacterized protein</fullName>
    </submittedName>
</protein>
<evidence type="ECO:0000313" key="2">
    <source>
        <dbReference type="Proteomes" id="UP000811255"/>
    </source>
</evidence>
<keyword evidence="2" id="KW-1185">Reference proteome</keyword>
<reference evidence="1 2" key="1">
    <citation type="submission" date="2021-05" db="EMBL/GenBank/DDBJ databases">
        <title>Croceibacterium sp. LX-88 genome sequence.</title>
        <authorList>
            <person name="Luo X."/>
        </authorList>
    </citation>
    <scope>NUCLEOTIDE SEQUENCE [LARGE SCALE GENOMIC DNA]</scope>
    <source>
        <strain evidence="1 2">LX-88</strain>
    </source>
</reference>
<sequence length="68" mass="7545">MIPNLLGTVAMRLAAEASSADDLLKERVEPSPKGVAAFIERRAACNHLLGEEPYDRQRANELKRALRN</sequence>
<proteinExistence type="predicted"/>
<organism evidence="1 2">
    <name type="scientific">Croceibacterium selenioxidans</name>
    <dbReference type="NCBI Taxonomy" id="2838833"/>
    <lineage>
        <taxon>Bacteria</taxon>
        <taxon>Pseudomonadati</taxon>
        <taxon>Pseudomonadota</taxon>
        <taxon>Alphaproteobacteria</taxon>
        <taxon>Sphingomonadales</taxon>
        <taxon>Erythrobacteraceae</taxon>
        <taxon>Croceibacterium</taxon>
    </lineage>
</organism>
<name>A0ABS5W5X9_9SPHN</name>
<accession>A0ABS5W5X9</accession>
<evidence type="ECO:0000313" key="1">
    <source>
        <dbReference type="EMBL" id="MBT2135156.1"/>
    </source>
</evidence>
<comment type="caution">
    <text evidence="1">The sequence shown here is derived from an EMBL/GenBank/DDBJ whole genome shotgun (WGS) entry which is preliminary data.</text>
</comment>
<dbReference type="RefSeq" id="WP_214536804.1">
    <property type="nucleotide sequence ID" value="NZ_JAHFVK010000002.1"/>
</dbReference>
<dbReference type="Proteomes" id="UP000811255">
    <property type="component" value="Unassembled WGS sequence"/>
</dbReference>
<dbReference type="EMBL" id="JAHFVK010000002">
    <property type="protein sequence ID" value="MBT2135156.1"/>
    <property type="molecule type" value="Genomic_DNA"/>
</dbReference>
<gene>
    <name evidence="1" type="ORF">KK137_12525</name>
</gene>